<dbReference type="FunFam" id="1.20.120.140:FF:000002">
    <property type="entry name" value="Signal recognition particle receptor FtsY"/>
    <property type="match status" value="1"/>
</dbReference>
<dbReference type="InterPro" id="IPR004390">
    <property type="entry name" value="SR_rcpt_FtsY"/>
</dbReference>
<dbReference type="PANTHER" id="PTHR43134:SF1">
    <property type="entry name" value="SIGNAL RECOGNITION PARTICLE RECEPTOR SUBUNIT ALPHA"/>
    <property type="match status" value="1"/>
</dbReference>
<dbReference type="SMART" id="SM00963">
    <property type="entry name" value="SRP54_N"/>
    <property type="match status" value="1"/>
</dbReference>
<dbReference type="InterPro" id="IPR003593">
    <property type="entry name" value="AAA+_ATPase"/>
</dbReference>
<feature type="binding site" evidence="9">
    <location>
        <begin position="273"/>
        <end position="276"/>
    </location>
    <ligand>
        <name>GTP</name>
        <dbReference type="ChEBI" id="CHEBI:37565"/>
    </ligand>
</feature>
<dbReference type="CDD" id="cd17874">
    <property type="entry name" value="FtsY"/>
    <property type="match status" value="1"/>
</dbReference>
<dbReference type="InterPro" id="IPR042101">
    <property type="entry name" value="SRP54_N_sf"/>
</dbReference>
<keyword evidence="4 9" id="KW-0378">Hydrolase</keyword>
<organism evidence="11 12">
    <name type="scientific">Listeria riparia FSL S10-1204</name>
    <dbReference type="NCBI Taxonomy" id="1265816"/>
    <lineage>
        <taxon>Bacteria</taxon>
        <taxon>Bacillati</taxon>
        <taxon>Bacillota</taxon>
        <taxon>Bacilli</taxon>
        <taxon>Bacillales</taxon>
        <taxon>Listeriaceae</taxon>
        <taxon>Listeria</taxon>
    </lineage>
</organism>
<dbReference type="InterPro" id="IPR000897">
    <property type="entry name" value="SRP54_GTPase_dom"/>
</dbReference>
<dbReference type="RefSeq" id="WP_036099582.1">
    <property type="nucleotide sequence ID" value="NZ_AODL01000005.1"/>
</dbReference>
<reference evidence="11 12" key="1">
    <citation type="journal article" date="2014" name="Int. J. Syst. Evol. Microbiol.">
        <title>Listeria floridensis sp. nov., Listeria aquatica sp. nov., Listeria cornellensis sp. nov., Listeria riparia sp. nov. and Listeria grandensis sp. nov., from agricultural and natural environments.</title>
        <authorList>
            <person name="den Bakker H.C."/>
            <person name="Warchocki S."/>
            <person name="Wright E.M."/>
            <person name="Allred A.F."/>
            <person name="Ahlstrom C."/>
            <person name="Manuel C.S."/>
            <person name="Stasiewicz M.J."/>
            <person name="Burrell A."/>
            <person name="Roof S."/>
            <person name="Strawn L."/>
            <person name="Fortes E.D."/>
            <person name="Nightingale K.K."/>
            <person name="Kephart D."/>
            <person name="Wiedmann M."/>
        </authorList>
    </citation>
    <scope>NUCLEOTIDE SEQUENCE [LARGE SCALE GENOMIC DNA]</scope>
    <source>
        <strain evidence="11 12">FSL S10-1204</strain>
    </source>
</reference>
<evidence type="ECO:0000256" key="5">
    <source>
        <dbReference type="ARBA" id="ARBA00023134"/>
    </source>
</evidence>
<evidence type="ECO:0000313" key="12">
    <source>
        <dbReference type="Proteomes" id="UP000019248"/>
    </source>
</evidence>
<keyword evidence="3 9" id="KW-0547">Nucleotide-binding</keyword>
<evidence type="ECO:0000256" key="6">
    <source>
        <dbReference type="ARBA" id="ARBA00023136"/>
    </source>
</evidence>
<feature type="domain" description="SRP54-type proteins GTP-binding" evidence="10">
    <location>
        <begin position="294"/>
        <end position="307"/>
    </location>
</feature>
<keyword evidence="12" id="KW-1185">Reference proteome</keyword>
<dbReference type="GO" id="GO:0005886">
    <property type="term" value="C:plasma membrane"/>
    <property type="evidence" value="ECO:0007669"/>
    <property type="project" value="UniProtKB-SubCell"/>
</dbReference>
<protein>
    <recommendedName>
        <fullName evidence="9">Signal recognition particle receptor FtsY</fullName>
        <shortName evidence="9">SRP receptor</shortName>
        <ecNumber evidence="9">3.6.5.4</ecNumber>
    </recommendedName>
</protein>
<dbReference type="Gene3D" id="1.20.120.140">
    <property type="entry name" value="Signal recognition particle SRP54, nucleotide-binding domain"/>
    <property type="match status" value="1"/>
</dbReference>
<dbReference type="SUPFAM" id="SSF47364">
    <property type="entry name" value="Domain of the SRP/SRP receptor G-proteins"/>
    <property type="match status" value="1"/>
</dbReference>
<evidence type="ECO:0000256" key="9">
    <source>
        <dbReference type="HAMAP-Rule" id="MF_00920"/>
    </source>
</evidence>
<comment type="caution">
    <text evidence="11">The sequence shown here is derived from an EMBL/GenBank/DDBJ whole genome shotgun (WGS) entry which is preliminary data.</text>
</comment>
<dbReference type="GO" id="GO:0003924">
    <property type="term" value="F:GTPase activity"/>
    <property type="evidence" value="ECO:0007669"/>
    <property type="project" value="UniProtKB-UniRule"/>
</dbReference>
<dbReference type="NCBIfam" id="TIGR00064">
    <property type="entry name" value="ftsY"/>
    <property type="match status" value="1"/>
</dbReference>
<dbReference type="Pfam" id="PF02881">
    <property type="entry name" value="SRP54_N"/>
    <property type="match status" value="1"/>
</dbReference>
<comment type="subunit">
    <text evidence="9">Part of the signal recognition particle protein translocation system, which is composed of SRP and FtsY.</text>
</comment>
<dbReference type="OrthoDB" id="9804720at2"/>
<dbReference type="InterPro" id="IPR036225">
    <property type="entry name" value="SRP/SRP_N"/>
</dbReference>
<dbReference type="PANTHER" id="PTHR43134">
    <property type="entry name" value="SIGNAL RECOGNITION PARTICLE RECEPTOR SUBUNIT ALPHA"/>
    <property type="match status" value="1"/>
</dbReference>
<dbReference type="Proteomes" id="UP000019248">
    <property type="component" value="Unassembled WGS sequence"/>
</dbReference>
<feature type="binding site" evidence="9">
    <location>
        <begin position="127"/>
        <end position="134"/>
    </location>
    <ligand>
        <name>GTP</name>
        <dbReference type="ChEBI" id="CHEBI:37565"/>
    </ligand>
</feature>
<evidence type="ECO:0000256" key="4">
    <source>
        <dbReference type="ARBA" id="ARBA00022801"/>
    </source>
</evidence>
<evidence type="ECO:0000256" key="2">
    <source>
        <dbReference type="ARBA" id="ARBA00022490"/>
    </source>
</evidence>
<evidence type="ECO:0000313" key="11">
    <source>
        <dbReference type="EMBL" id="EUJ46162.1"/>
    </source>
</evidence>
<keyword evidence="6 9" id="KW-0472">Membrane</keyword>
<evidence type="ECO:0000256" key="3">
    <source>
        <dbReference type="ARBA" id="ARBA00022741"/>
    </source>
</evidence>
<dbReference type="EC" id="3.6.5.4" evidence="9"/>
<dbReference type="EMBL" id="AODL01000005">
    <property type="protein sequence ID" value="EUJ46162.1"/>
    <property type="molecule type" value="Genomic_DNA"/>
</dbReference>
<dbReference type="FunFam" id="3.40.50.300:FF:000053">
    <property type="entry name" value="Signal recognition particle receptor FtsY"/>
    <property type="match status" value="1"/>
</dbReference>
<dbReference type="GO" id="GO:0005525">
    <property type="term" value="F:GTP binding"/>
    <property type="evidence" value="ECO:0007669"/>
    <property type="project" value="UniProtKB-UniRule"/>
</dbReference>
<evidence type="ECO:0000256" key="7">
    <source>
        <dbReference type="ARBA" id="ARBA00023170"/>
    </source>
</evidence>
<dbReference type="PATRIC" id="fig|1265816.5.peg.799"/>
<dbReference type="SMART" id="SM00382">
    <property type="entry name" value="AAA"/>
    <property type="match status" value="1"/>
</dbReference>
<keyword evidence="1 9" id="KW-1003">Cell membrane</keyword>
<keyword evidence="2 9" id="KW-0963">Cytoplasm</keyword>
<evidence type="ECO:0000256" key="8">
    <source>
        <dbReference type="ARBA" id="ARBA00048027"/>
    </source>
</evidence>
<feature type="binding site" evidence="9">
    <location>
        <begin position="209"/>
        <end position="213"/>
    </location>
    <ligand>
        <name>GTP</name>
        <dbReference type="ChEBI" id="CHEBI:37565"/>
    </ligand>
</feature>
<comment type="function">
    <text evidence="9">Involved in targeting and insertion of nascent membrane proteins into the cytoplasmic membrane. Acts as a receptor for the complex formed by the signal recognition particle (SRP) and the ribosome-nascent chain (RNC).</text>
</comment>
<dbReference type="GO" id="GO:0006614">
    <property type="term" value="P:SRP-dependent cotranslational protein targeting to membrane"/>
    <property type="evidence" value="ECO:0007669"/>
    <property type="project" value="InterPro"/>
</dbReference>
<dbReference type="Pfam" id="PF00448">
    <property type="entry name" value="SRP54"/>
    <property type="match status" value="1"/>
</dbReference>
<dbReference type="SUPFAM" id="SSF52540">
    <property type="entry name" value="P-loop containing nucleoside triphosphate hydrolases"/>
    <property type="match status" value="1"/>
</dbReference>
<dbReference type="GO" id="GO:0005737">
    <property type="term" value="C:cytoplasm"/>
    <property type="evidence" value="ECO:0007669"/>
    <property type="project" value="UniProtKB-SubCell"/>
</dbReference>
<gene>
    <name evidence="9" type="primary">ftsY</name>
    <name evidence="11" type="ORF">PRIP_04068</name>
</gene>
<dbReference type="InterPro" id="IPR013822">
    <property type="entry name" value="Signal_recog_particl_SRP54_hlx"/>
</dbReference>
<comment type="similarity">
    <text evidence="9">Belongs to the GTP-binding SRP family. FtsY subfamily.</text>
</comment>
<comment type="subcellular location">
    <subcellularLocation>
        <location evidence="9">Cell membrane</location>
        <topology evidence="9">Peripheral membrane protein</topology>
        <orientation evidence="9">Cytoplasmic side</orientation>
    </subcellularLocation>
    <subcellularLocation>
        <location evidence="9">Cytoplasm</location>
    </subcellularLocation>
</comment>
<keyword evidence="5 9" id="KW-0342">GTP-binding</keyword>
<name>W7DA74_9LIST</name>
<dbReference type="GO" id="GO:0005047">
    <property type="term" value="F:signal recognition particle binding"/>
    <property type="evidence" value="ECO:0007669"/>
    <property type="project" value="TreeGrafter"/>
</dbReference>
<evidence type="ECO:0000259" key="10">
    <source>
        <dbReference type="PROSITE" id="PS00300"/>
    </source>
</evidence>
<accession>W7DA74</accession>
<dbReference type="Gene3D" id="3.40.50.300">
    <property type="entry name" value="P-loop containing nucleotide triphosphate hydrolases"/>
    <property type="match status" value="1"/>
</dbReference>
<evidence type="ECO:0000256" key="1">
    <source>
        <dbReference type="ARBA" id="ARBA00022475"/>
    </source>
</evidence>
<comment type="catalytic activity">
    <reaction evidence="8 9">
        <text>GTP + H2O = GDP + phosphate + H(+)</text>
        <dbReference type="Rhea" id="RHEA:19669"/>
        <dbReference type="ChEBI" id="CHEBI:15377"/>
        <dbReference type="ChEBI" id="CHEBI:15378"/>
        <dbReference type="ChEBI" id="CHEBI:37565"/>
        <dbReference type="ChEBI" id="CHEBI:43474"/>
        <dbReference type="ChEBI" id="CHEBI:58189"/>
        <dbReference type="EC" id="3.6.5.4"/>
    </reaction>
</comment>
<dbReference type="AlphaFoldDB" id="W7DA74"/>
<sequence>MTFFKKIKDKLTQQTDAVTEKFKDGLSKTRDNFSGKMNELVARYRKVDEEFFEELEEILIQADVGFETVMELVEQLREEVKLRNIQDPKEVQEVIVEKLVAIYQGEDEELPELNMQSEGLTVILFVGVNGVGKTTTIGKLAHHLKSEGKSVLLAAGDTFRAGAIDQLDVWGERVGVDVIKQAEGSDPAAVMFDAVQAAKARGVDVLLCDTAGRLQNKVNLMNELEKVKRVITREVPNAPHEVLLVLDATTGQNAFVQAKQFKEATDVSGIVLTKLDGTAKGGIVIAIRNELHIPVKFVGLGEKMDDLQAFDANEYVYGLFADVIDEAKA</sequence>
<keyword evidence="7 9" id="KW-0675">Receptor</keyword>
<dbReference type="InterPro" id="IPR027417">
    <property type="entry name" value="P-loop_NTPase"/>
</dbReference>
<dbReference type="HAMAP" id="MF_00920">
    <property type="entry name" value="FtsY"/>
    <property type="match status" value="1"/>
</dbReference>
<dbReference type="SMART" id="SM00962">
    <property type="entry name" value="SRP54"/>
    <property type="match status" value="1"/>
</dbReference>
<proteinExistence type="inferred from homology"/>
<dbReference type="PROSITE" id="PS00300">
    <property type="entry name" value="SRP54"/>
    <property type="match status" value="1"/>
</dbReference>